<proteinExistence type="predicted"/>
<feature type="transmembrane region" description="Helical" evidence="2">
    <location>
        <begin position="222"/>
        <end position="240"/>
    </location>
</feature>
<feature type="transmembrane region" description="Helical" evidence="2">
    <location>
        <begin position="90"/>
        <end position="110"/>
    </location>
</feature>
<feature type="transmembrane region" description="Helical" evidence="2">
    <location>
        <begin position="43"/>
        <end position="70"/>
    </location>
</feature>
<name>A0ABY6G2L2_9MICO</name>
<evidence type="ECO:0000259" key="3">
    <source>
        <dbReference type="Pfam" id="PF02517"/>
    </source>
</evidence>
<keyword evidence="4" id="KW-0645">Protease</keyword>
<keyword evidence="4" id="KW-0482">Metalloprotease</keyword>
<evidence type="ECO:0000313" key="4">
    <source>
        <dbReference type="EMBL" id="UYG17450.1"/>
    </source>
</evidence>
<feature type="compositionally biased region" description="Low complexity" evidence="1">
    <location>
        <begin position="305"/>
        <end position="317"/>
    </location>
</feature>
<keyword evidence="2" id="KW-0472">Membrane</keyword>
<dbReference type="RefSeq" id="WP_263594659.1">
    <property type="nucleotide sequence ID" value="NZ_CP107020.1"/>
</dbReference>
<feature type="transmembrane region" description="Helical" evidence="2">
    <location>
        <begin position="130"/>
        <end position="151"/>
    </location>
</feature>
<feature type="transmembrane region" description="Helical" evidence="2">
    <location>
        <begin position="157"/>
        <end position="179"/>
    </location>
</feature>
<dbReference type="InterPro" id="IPR003675">
    <property type="entry name" value="Rce1/LyrA-like_dom"/>
</dbReference>
<gene>
    <name evidence="4" type="ORF">BRM3_03200</name>
</gene>
<feature type="domain" description="CAAX prenyl protease 2/Lysostaphin resistance protein A-like" evidence="3">
    <location>
        <begin position="169"/>
        <end position="255"/>
    </location>
</feature>
<keyword evidence="4" id="KW-0378">Hydrolase</keyword>
<dbReference type="Pfam" id="PF02517">
    <property type="entry name" value="Rce1-like"/>
    <property type="match status" value="1"/>
</dbReference>
<feature type="region of interest" description="Disordered" evidence="1">
    <location>
        <begin position="296"/>
        <end position="317"/>
    </location>
</feature>
<feature type="transmembrane region" description="Helical" evidence="2">
    <location>
        <begin position="199"/>
        <end position="216"/>
    </location>
</feature>
<reference evidence="4" key="1">
    <citation type="submission" date="2022-10" db="EMBL/GenBank/DDBJ databases">
        <title>Whole-Genome Sequencing of Brachybacterium huguangmaarense BRM-3, Isolated from Betula schmidtii.</title>
        <authorList>
            <person name="Haam D."/>
        </authorList>
    </citation>
    <scope>NUCLEOTIDE SEQUENCE</scope>
    <source>
        <strain evidence="4">BRM-3</strain>
    </source>
</reference>
<accession>A0ABY6G2L2</accession>
<keyword evidence="2" id="KW-0812">Transmembrane</keyword>
<evidence type="ECO:0000313" key="5">
    <source>
        <dbReference type="Proteomes" id="UP001164305"/>
    </source>
</evidence>
<feature type="transmembrane region" description="Helical" evidence="2">
    <location>
        <begin position="247"/>
        <end position="267"/>
    </location>
</feature>
<dbReference type="GO" id="GO:0008237">
    <property type="term" value="F:metallopeptidase activity"/>
    <property type="evidence" value="ECO:0007669"/>
    <property type="project" value="UniProtKB-KW"/>
</dbReference>
<keyword evidence="2" id="KW-1133">Transmembrane helix</keyword>
<feature type="region of interest" description="Disordered" evidence="1">
    <location>
        <begin position="1"/>
        <end position="21"/>
    </location>
</feature>
<organism evidence="4 5">
    <name type="scientific">Brachybacterium huguangmaarense</name>
    <dbReference type="NCBI Taxonomy" id="1652028"/>
    <lineage>
        <taxon>Bacteria</taxon>
        <taxon>Bacillati</taxon>
        <taxon>Actinomycetota</taxon>
        <taxon>Actinomycetes</taxon>
        <taxon>Micrococcales</taxon>
        <taxon>Dermabacteraceae</taxon>
        <taxon>Brachybacterium</taxon>
    </lineage>
</organism>
<sequence>MSAPRHPEPLRPDAGAGEAPTHGTAYHRLATLRPEWSRWWRPLLAVAVALVAYTIFASLLLVGTVVVLGLAGADLSIGRLLGDPTSPLDVFLQCGFAAIALPSALVGVRLGGWRPLDLLWSVAGRFRWSLLRGTASIVLLVFALVAALPLMLGDAHLAPGLSAGRIVAVIVLLVVLAPLQAAGEEVAFRGLGQQAVGTWLRHPAWAIVIPVPFALIGRGYSAQALLGAAVLGLACGYVAWKTGGMELPILLHLAVVGMTSLAALFGGPVAPQGPVTVIAIVATALVLGTLTDHRERTGSTQAVTRPADAPAPRLARV</sequence>
<feature type="transmembrane region" description="Helical" evidence="2">
    <location>
        <begin position="273"/>
        <end position="291"/>
    </location>
</feature>
<evidence type="ECO:0000256" key="1">
    <source>
        <dbReference type="SAM" id="MobiDB-lite"/>
    </source>
</evidence>
<feature type="compositionally biased region" description="Basic and acidic residues" evidence="1">
    <location>
        <begin position="1"/>
        <end position="11"/>
    </location>
</feature>
<keyword evidence="5" id="KW-1185">Reference proteome</keyword>
<dbReference type="EMBL" id="CP107020">
    <property type="protein sequence ID" value="UYG17450.1"/>
    <property type="molecule type" value="Genomic_DNA"/>
</dbReference>
<protein>
    <submittedName>
        <fullName evidence="4">CPBP family intramembrane metalloprotease</fullName>
    </submittedName>
</protein>
<dbReference type="Proteomes" id="UP001164305">
    <property type="component" value="Chromosome"/>
</dbReference>
<evidence type="ECO:0000256" key="2">
    <source>
        <dbReference type="SAM" id="Phobius"/>
    </source>
</evidence>